<evidence type="ECO:0000313" key="3">
    <source>
        <dbReference type="EMBL" id="RPA79682.1"/>
    </source>
</evidence>
<reference evidence="3 4" key="1">
    <citation type="journal article" date="2018" name="Nat. Ecol. Evol.">
        <title>Pezizomycetes genomes reveal the molecular basis of ectomycorrhizal truffle lifestyle.</title>
        <authorList>
            <person name="Murat C."/>
            <person name="Payen T."/>
            <person name="Noel B."/>
            <person name="Kuo A."/>
            <person name="Morin E."/>
            <person name="Chen J."/>
            <person name="Kohler A."/>
            <person name="Krizsan K."/>
            <person name="Balestrini R."/>
            <person name="Da Silva C."/>
            <person name="Montanini B."/>
            <person name="Hainaut M."/>
            <person name="Levati E."/>
            <person name="Barry K.W."/>
            <person name="Belfiori B."/>
            <person name="Cichocki N."/>
            <person name="Clum A."/>
            <person name="Dockter R.B."/>
            <person name="Fauchery L."/>
            <person name="Guy J."/>
            <person name="Iotti M."/>
            <person name="Le Tacon F."/>
            <person name="Lindquist E.A."/>
            <person name="Lipzen A."/>
            <person name="Malagnac F."/>
            <person name="Mello A."/>
            <person name="Molinier V."/>
            <person name="Miyauchi S."/>
            <person name="Poulain J."/>
            <person name="Riccioni C."/>
            <person name="Rubini A."/>
            <person name="Sitrit Y."/>
            <person name="Splivallo R."/>
            <person name="Traeger S."/>
            <person name="Wang M."/>
            <person name="Zifcakova L."/>
            <person name="Wipf D."/>
            <person name="Zambonelli A."/>
            <person name="Paolocci F."/>
            <person name="Nowrousian M."/>
            <person name="Ottonello S."/>
            <person name="Baldrian P."/>
            <person name="Spatafora J.W."/>
            <person name="Henrissat B."/>
            <person name="Nagy L.G."/>
            <person name="Aury J.M."/>
            <person name="Wincker P."/>
            <person name="Grigoriev I.V."/>
            <person name="Bonfante P."/>
            <person name="Martin F.M."/>
        </authorList>
    </citation>
    <scope>NUCLEOTIDE SEQUENCE [LARGE SCALE GENOMIC DNA]</scope>
    <source>
        <strain evidence="3 4">RN42</strain>
    </source>
</reference>
<proteinExistence type="predicted"/>
<evidence type="ECO:0000256" key="1">
    <source>
        <dbReference type="SAM" id="MobiDB-lite"/>
    </source>
</evidence>
<protein>
    <submittedName>
        <fullName evidence="3">Uncharacterized protein</fullName>
    </submittedName>
</protein>
<evidence type="ECO:0000313" key="4">
    <source>
        <dbReference type="Proteomes" id="UP000275078"/>
    </source>
</evidence>
<keyword evidence="4" id="KW-1185">Reference proteome</keyword>
<keyword evidence="2" id="KW-0472">Membrane</keyword>
<feature type="transmembrane region" description="Helical" evidence="2">
    <location>
        <begin position="31"/>
        <end position="53"/>
    </location>
</feature>
<name>A0A3N4I0P0_ASCIM</name>
<organism evidence="3 4">
    <name type="scientific">Ascobolus immersus RN42</name>
    <dbReference type="NCBI Taxonomy" id="1160509"/>
    <lineage>
        <taxon>Eukaryota</taxon>
        <taxon>Fungi</taxon>
        <taxon>Dikarya</taxon>
        <taxon>Ascomycota</taxon>
        <taxon>Pezizomycotina</taxon>
        <taxon>Pezizomycetes</taxon>
        <taxon>Pezizales</taxon>
        <taxon>Ascobolaceae</taxon>
        <taxon>Ascobolus</taxon>
    </lineage>
</organism>
<evidence type="ECO:0000256" key="2">
    <source>
        <dbReference type="SAM" id="Phobius"/>
    </source>
</evidence>
<keyword evidence="2" id="KW-0812">Transmembrane</keyword>
<gene>
    <name evidence="3" type="ORF">BJ508DRAFT_415829</name>
</gene>
<keyword evidence="2" id="KW-1133">Transmembrane helix</keyword>
<dbReference type="Proteomes" id="UP000275078">
    <property type="component" value="Unassembled WGS sequence"/>
</dbReference>
<accession>A0A3N4I0P0</accession>
<sequence>MGDSFLHHILARDSADPHSAAKESRERRTKITYSIVATVLVVLLLSGTAWWCVHERRKKQKYLAAHLKSKGWSLGRLRRRKDDNLPVRDDSVGLGGEERVQPAGAQFVWHPELRRYEVEESKDGVVGGRTAVISKGEVEGSRDGKAGGGVVAVSTSTEKGNVAKDTTERASLWPDMPDSARLPPGASM</sequence>
<dbReference type="EMBL" id="ML119696">
    <property type="protein sequence ID" value="RPA79682.1"/>
    <property type="molecule type" value="Genomic_DNA"/>
</dbReference>
<dbReference type="AlphaFoldDB" id="A0A3N4I0P0"/>
<feature type="region of interest" description="Disordered" evidence="1">
    <location>
        <begin position="138"/>
        <end position="188"/>
    </location>
</feature>